<dbReference type="FunFam" id="2.30.18.10:FF:000005">
    <property type="entry name" value="transcription initiation factor IIA large subunit"/>
    <property type="match status" value="1"/>
</dbReference>
<dbReference type="InterPro" id="IPR004855">
    <property type="entry name" value="TFIIA_asu/bsu"/>
</dbReference>
<accession>A0A7I8IXJ4</accession>
<evidence type="ECO:0000313" key="7">
    <source>
        <dbReference type="Proteomes" id="UP001189122"/>
    </source>
</evidence>
<evidence type="ECO:0000256" key="3">
    <source>
        <dbReference type="ARBA" id="ARBA00023163"/>
    </source>
</evidence>
<keyword evidence="4" id="KW-0539">Nucleus</keyword>
<dbReference type="Gene3D" id="2.30.18.10">
    <property type="entry name" value="Transcription factor IIA (TFIIA), beta-barrel domain"/>
    <property type="match status" value="1"/>
</dbReference>
<evidence type="ECO:0000313" key="6">
    <source>
        <dbReference type="EMBL" id="CAA2622059.1"/>
    </source>
</evidence>
<dbReference type="AlphaFoldDB" id="A0A7I8IXJ4"/>
<dbReference type="PANTHER" id="PTHR12694:SF8">
    <property type="entry name" value="TRANSCRIPTION INITIATION FACTOR IIA SUBUNIT 1"/>
    <property type="match status" value="1"/>
</dbReference>
<dbReference type="PANTHER" id="PTHR12694">
    <property type="entry name" value="TRANSCRIPTION INITIATION FACTOR IIA SUBUNIT 1"/>
    <property type="match status" value="1"/>
</dbReference>
<dbReference type="GO" id="GO:0006367">
    <property type="term" value="P:transcription initiation at RNA polymerase II promoter"/>
    <property type="evidence" value="ECO:0007669"/>
    <property type="project" value="InterPro"/>
</dbReference>
<name>A0A7I8IXJ4_SPIIN</name>
<dbReference type="SMART" id="SM01371">
    <property type="entry name" value="TFIIA"/>
    <property type="match status" value="1"/>
</dbReference>
<dbReference type="SUPFAM" id="SSF50784">
    <property type="entry name" value="Transcription factor IIA (TFIIA), beta-barrel domain"/>
    <property type="match status" value="1"/>
</dbReference>
<evidence type="ECO:0000256" key="2">
    <source>
        <dbReference type="ARBA" id="ARBA00010059"/>
    </source>
</evidence>
<gene>
    <name evidence="6" type="ORF">SI7747_06008125</name>
</gene>
<evidence type="ECO:0000256" key="4">
    <source>
        <dbReference type="ARBA" id="ARBA00023242"/>
    </source>
</evidence>
<dbReference type="InterPro" id="IPR009088">
    <property type="entry name" value="TFIIA_b-brl"/>
</dbReference>
<dbReference type="Pfam" id="PF03153">
    <property type="entry name" value="TFIIA"/>
    <property type="match status" value="1"/>
</dbReference>
<dbReference type="EMBL" id="CACRZD030000006">
    <property type="protein sequence ID" value="CAA6661730.1"/>
    <property type="molecule type" value="Genomic_DNA"/>
</dbReference>
<sequence length="159" mass="18239">MKCIGYLIKVCILNYEGFLKQTDLFSYYYRIFITYFLYMPRIHGHSFLLLQGSEMGHPVTRDGSKTATSGALSFQRPGLSSELPQLDGMDGDEPPLNEDDDLDDPEQEEEELNTEHLVLAQFDKVTRAKNKWKCTLKDGIMHINSKDVLFNKASGEFEF</sequence>
<feature type="region of interest" description="Disordered" evidence="5">
    <location>
        <begin position="59"/>
        <end position="112"/>
    </location>
</feature>
<dbReference type="CDD" id="cd07976">
    <property type="entry name" value="TFIIA_alpha_beta_like"/>
    <property type="match status" value="1"/>
</dbReference>
<keyword evidence="7" id="KW-1185">Reference proteome</keyword>
<proteinExistence type="inferred from homology"/>
<comment type="subcellular location">
    <subcellularLocation>
        <location evidence="1">Nucleus</location>
    </subcellularLocation>
</comment>
<comment type="similarity">
    <text evidence="2">Belongs to the TFIIA subunit 1 family.</text>
</comment>
<feature type="compositionally biased region" description="Acidic residues" evidence="5">
    <location>
        <begin position="89"/>
        <end position="112"/>
    </location>
</feature>
<keyword evidence="3" id="KW-0804">Transcription</keyword>
<evidence type="ECO:0000256" key="1">
    <source>
        <dbReference type="ARBA" id="ARBA00004123"/>
    </source>
</evidence>
<dbReference type="GO" id="GO:0005672">
    <property type="term" value="C:transcription factor TFIIA complex"/>
    <property type="evidence" value="ECO:0007669"/>
    <property type="project" value="InterPro"/>
</dbReference>
<protein>
    <submittedName>
        <fullName evidence="6">Uncharacterized protein</fullName>
    </submittedName>
</protein>
<reference evidence="6 7" key="1">
    <citation type="submission" date="2019-12" db="EMBL/GenBank/DDBJ databases">
        <authorList>
            <person name="Scholz U."/>
            <person name="Mascher M."/>
            <person name="Fiebig A."/>
        </authorList>
    </citation>
    <scope>NUCLEOTIDE SEQUENCE</scope>
</reference>
<organism evidence="6">
    <name type="scientific">Spirodela intermedia</name>
    <name type="common">Intermediate duckweed</name>
    <dbReference type="NCBI Taxonomy" id="51605"/>
    <lineage>
        <taxon>Eukaryota</taxon>
        <taxon>Viridiplantae</taxon>
        <taxon>Streptophyta</taxon>
        <taxon>Embryophyta</taxon>
        <taxon>Tracheophyta</taxon>
        <taxon>Spermatophyta</taxon>
        <taxon>Magnoliopsida</taxon>
        <taxon>Liliopsida</taxon>
        <taxon>Araceae</taxon>
        <taxon>Lemnoideae</taxon>
        <taxon>Spirodela</taxon>
    </lineage>
</organism>
<evidence type="ECO:0000256" key="5">
    <source>
        <dbReference type="SAM" id="MobiDB-lite"/>
    </source>
</evidence>
<dbReference type="EMBL" id="LR743593">
    <property type="protein sequence ID" value="CAA2622059.1"/>
    <property type="molecule type" value="Genomic_DNA"/>
</dbReference>
<dbReference type="Proteomes" id="UP001189122">
    <property type="component" value="Unassembled WGS sequence"/>
</dbReference>